<dbReference type="GO" id="GO:0008270">
    <property type="term" value="F:zinc ion binding"/>
    <property type="evidence" value="ECO:0007669"/>
    <property type="project" value="InterPro"/>
</dbReference>
<dbReference type="InterPro" id="IPR001148">
    <property type="entry name" value="CA_dom"/>
</dbReference>
<feature type="chain" id="PRO_5002163191" description="carbonic anhydrase" evidence="7">
    <location>
        <begin position="21"/>
        <end position="320"/>
    </location>
</feature>
<dbReference type="Gene3D" id="3.10.200.10">
    <property type="entry name" value="Alpha carbonic anhydrase"/>
    <property type="match status" value="1"/>
</dbReference>
<comment type="similarity">
    <text evidence="1">Belongs to the alpha-carbonic anhydrase family.</text>
</comment>
<reference evidence="9 10" key="1">
    <citation type="submission" date="2014-12" db="EMBL/GenBank/DDBJ databases">
        <title>Denitrispirillum autotrophicum gen. nov., sp. nov., Denitrifying, Facultatively Autotrophic Bacteria Isolated from Rice Paddy Soil.</title>
        <authorList>
            <person name="Ishii S."/>
            <person name="Ashida N."/>
            <person name="Ohno H."/>
            <person name="Otsuka S."/>
            <person name="Yokota A."/>
            <person name="Senoo K."/>
        </authorList>
    </citation>
    <scope>NUCLEOTIDE SEQUENCE [LARGE SCALE GENOMIC DNA]</scope>
    <source>
        <strain evidence="9 10">TSA66</strain>
    </source>
</reference>
<dbReference type="Pfam" id="PF00194">
    <property type="entry name" value="Carb_anhydrase"/>
    <property type="match status" value="1"/>
</dbReference>
<gene>
    <name evidence="9" type="ORF">TSA66_15040</name>
</gene>
<dbReference type="CDD" id="cd03124">
    <property type="entry name" value="alpha_CA_prokaryotic_like"/>
    <property type="match status" value="1"/>
</dbReference>
<evidence type="ECO:0000256" key="5">
    <source>
        <dbReference type="ARBA" id="ARBA00023239"/>
    </source>
</evidence>
<dbReference type="PANTHER" id="PTHR18952">
    <property type="entry name" value="CARBONIC ANHYDRASE"/>
    <property type="match status" value="1"/>
</dbReference>
<sequence length="320" mass="35253">MRIGIAVFSCALLLSQGALAREPQKSSADFATDAITKGDSRKGAQADKAQDAKPARALTNDEIAAMIKTRLAEIRKNRAARLADERTKAAAELSERTEHWSYDGESGPEKWGKRNPAWATCASGKRQSPIDIRDGIKVDLEPVMFDYLPSRFNVLDNGHTVQVNVGSGNSITLTGRKYELEHFHFHRPSEEKINGRGTEMVAHLVHKDGDGRIAVVAVLIDSGAAHGLIQTVWNNLPLEKNEPLAPISTIDINQLLPQRRDYYTYMGSLTTPPCSEGVLWIVMKETIQASPQQIAIFGKLYPMNARPVQDASGRLIKESN</sequence>
<dbReference type="RefSeq" id="WP_040040567.1">
    <property type="nucleotide sequence ID" value="NZ_JWJG01000028.1"/>
</dbReference>
<comment type="catalytic activity">
    <reaction evidence="6">
        <text>hydrogencarbonate + H(+) = CO2 + H2O</text>
        <dbReference type="Rhea" id="RHEA:10748"/>
        <dbReference type="ChEBI" id="CHEBI:15377"/>
        <dbReference type="ChEBI" id="CHEBI:15378"/>
        <dbReference type="ChEBI" id="CHEBI:16526"/>
        <dbReference type="ChEBI" id="CHEBI:17544"/>
        <dbReference type="EC" id="4.2.1.1"/>
    </reaction>
</comment>
<dbReference type="AlphaFoldDB" id="A0A0C2BP44"/>
<feature type="signal peptide" evidence="7">
    <location>
        <begin position="1"/>
        <end position="20"/>
    </location>
</feature>
<dbReference type="InterPro" id="IPR036398">
    <property type="entry name" value="CA_dom_sf"/>
</dbReference>
<evidence type="ECO:0000256" key="2">
    <source>
        <dbReference type="ARBA" id="ARBA00012925"/>
    </source>
</evidence>
<dbReference type="InterPro" id="IPR023561">
    <property type="entry name" value="Carbonic_anhydrase_a-class"/>
</dbReference>
<evidence type="ECO:0000256" key="4">
    <source>
        <dbReference type="ARBA" id="ARBA00022833"/>
    </source>
</evidence>
<keyword evidence="7" id="KW-0732">Signal</keyword>
<dbReference type="InterPro" id="IPR041891">
    <property type="entry name" value="Alpha_CA_prokaryot-like"/>
</dbReference>
<comment type="caution">
    <text evidence="9">The sequence shown here is derived from an EMBL/GenBank/DDBJ whole genome shotgun (WGS) entry which is preliminary data.</text>
</comment>
<evidence type="ECO:0000259" key="8">
    <source>
        <dbReference type="PROSITE" id="PS51144"/>
    </source>
</evidence>
<dbReference type="EMBL" id="JWJG01000028">
    <property type="protein sequence ID" value="KIF81814.1"/>
    <property type="molecule type" value="Genomic_DNA"/>
</dbReference>
<keyword evidence="10" id="KW-1185">Reference proteome</keyword>
<dbReference type="STRING" id="709839.TSA66_15040"/>
<evidence type="ECO:0000256" key="3">
    <source>
        <dbReference type="ARBA" id="ARBA00022723"/>
    </source>
</evidence>
<dbReference type="PROSITE" id="PS51144">
    <property type="entry name" value="ALPHA_CA_2"/>
    <property type="match status" value="1"/>
</dbReference>
<dbReference type="GO" id="GO:0004089">
    <property type="term" value="F:carbonate dehydratase activity"/>
    <property type="evidence" value="ECO:0007669"/>
    <property type="project" value="UniProtKB-EC"/>
</dbReference>
<keyword evidence="4" id="KW-0862">Zinc</keyword>
<keyword evidence="3" id="KW-0479">Metal-binding</keyword>
<evidence type="ECO:0000256" key="7">
    <source>
        <dbReference type="SAM" id="SignalP"/>
    </source>
</evidence>
<dbReference type="PANTHER" id="PTHR18952:SF265">
    <property type="entry name" value="CARBONIC ANHYDRASE"/>
    <property type="match status" value="1"/>
</dbReference>
<evidence type="ECO:0000313" key="10">
    <source>
        <dbReference type="Proteomes" id="UP000031572"/>
    </source>
</evidence>
<organism evidence="9 10">
    <name type="scientific">Noviherbaspirillum autotrophicum</name>
    <dbReference type="NCBI Taxonomy" id="709839"/>
    <lineage>
        <taxon>Bacteria</taxon>
        <taxon>Pseudomonadati</taxon>
        <taxon>Pseudomonadota</taxon>
        <taxon>Betaproteobacteria</taxon>
        <taxon>Burkholderiales</taxon>
        <taxon>Oxalobacteraceae</taxon>
        <taxon>Noviherbaspirillum</taxon>
    </lineage>
</organism>
<proteinExistence type="inferred from homology"/>
<evidence type="ECO:0000313" key="9">
    <source>
        <dbReference type="EMBL" id="KIF81814.1"/>
    </source>
</evidence>
<protein>
    <recommendedName>
        <fullName evidence="2">carbonic anhydrase</fullName>
        <ecNumber evidence="2">4.2.1.1</ecNumber>
    </recommendedName>
</protein>
<dbReference type="EC" id="4.2.1.1" evidence="2"/>
<dbReference type="OrthoDB" id="5327615at2"/>
<name>A0A0C2BP44_9BURK</name>
<evidence type="ECO:0000256" key="6">
    <source>
        <dbReference type="ARBA" id="ARBA00048348"/>
    </source>
</evidence>
<accession>A0A0C2BP44</accession>
<feature type="domain" description="Alpha-carbonic anhydrase" evidence="8">
    <location>
        <begin position="98"/>
        <end position="320"/>
    </location>
</feature>
<dbReference type="SUPFAM" id="SSF51069">
    <property type="entry name" value="Carbonic anhydrase"/>
    <property type="match status" value="1"/>
</dbReference>
<keyword evidence="5" id="KW-0456">Lyase</keyword>
<dbReference type="SMART" id="SM01057">
    <property type="entry name" value="Carb_anhydrase"/>
    <property type="match status" value="1"/>
</dbReference>
<evidence type="ECO:0000256" key="1">
    <source>
        <dbReference type="ARBA" id="ARBA00010718"/>
    </source>
</evidence>
<dbReference type="Proteomes" id="UP000031572">
    <property type="component" value="Unassembled WGS sequence"/>
</dbReference>